<comment type="cofactor">
    <cofactor evidence="12">
        <name>Zn(2+)</name>
        <dbReference type="ChEBI" id="CHEBI:29105"/>
    </cofactor>
    <text evidence="12">Binds 2 zinc ions per subunit.</text>
</comment>
<evidence type="ECO:0000256" key="5">
    <source>
        <dbReference type="ARBA" id="ARBA00022801"/>
    </source>
</evidence>
<keyword evidence="7 12" id="KW-0862">Zinc</keyword>
<feature type="binding site" evidence="12">
    <location>
        <position position="578"/>
    </location>
    <ligand>
        <name>Zn(2+)</name>
        <dbReference type="ChEBI" id="CHEBI:29105"/>
        <label>1</label>
    </ligand>
</feature>
<dbReference type="HAMAP" id="MF_00983">
    <property type="entry name" value="PriA"/>
    <property type="match status" value="1"/>
</dbReference>
<feature type="binding site" evidence="12">
    <location>
        <position position="590"/>
    </location>
    <ligand>
        <name>Zn(2+)</name>
        <dbReference type="ChEBI" id="CHEBI:29105"/>
        <label>2</label>
    </ligand>
</feature>
<dbReference type="InterPro" id="IPR041236">
    <property type="entry name" value="PriA_C"/>
</dbReference>
<evidence type="ECO:0000259" key="13">
    <source>
        <dbReference type="PROSITE" id="PS51192"/>
    </source>
</evidence>
<comment type="catalytic activity">
    <reaction evidence="12">
        <text>Couples ATP hydrolysis with the unwinding of duplex DNA by translocating in the 3'-5' direction.</text>
        <dbReference type="EC" id="5.6.2.4"/>
    </reaction>
</comment>
<keyword evidence="3 12" id="KW-0479">Metal-binding</keyword>
<dbReference type="InterPro" id="IPR027417">
    <property type="entry name" value="P-loop_NTPase"/>
</dbReference>
<dbReference type="InterPro" id="IPR041222">
    <property type="entry name" value="PriA_3primeBD"/>
</dbReference>
<dbReference type="PROSITE" id="PS51192">
    <property type="entry name" value="HELICASE_ATP_BIND_1"/>
    <property type="match status" value="1"/>
</dbReference>
<dbReference type="Gene3D" id="3.40.50.300">
    <property type="entry name" value="P-loop containing nucleotide triphosphate hydrolases"/>
    <property type="match status" value="2"/>
</dbReference>
<evidence type="ECO:0000313" key="15">
    <source>
        <dbReference type="EMBL" id="TXC78596.1"/>
    </source>
</evidence>
<feature type="binding site" evidence="12">
    <location>
        <position position="587"/>
    </location>
    <ligand>
        <name>Zn(2+)</name>
        <dbReference type="ChEBI" id="CHEBI:29105"/>
        <label>2</label>
    </ligand>
</feature>
<proteinExistence type="inferred from homology"/>
<evidence type="ECO:0000256" key="8">
    <source>
        <dbReference type="ARBA" id="ARBA00022840"/>
    </source>
</evidence>
<dbReference type="SUPFAM" id="SSF52540">
    <property type="entry name" value="P-loop containing nucleoside triphosphate hydrolases"/>
    <property type="match status" value="1"/>
</dbReference>
<keyword evidence="4 12" id="KW-0547">Nucleotide-binding</keyword>
<dbReference type="NCBIfam" id="TIGR00595">
    <property type="entry name" value="priA"/>
    <property type="match status" value="1"/>
</dbReference>
<evidence type="ECO:0000256" key="4">
    <source>
        <dbReference type="ARBA" id="ARBA00022741"/>
    </source>
</evidence>
<dbReference type="InterPro" id="IPR014001">
    <property type="entry name" value="Helicase_ATP-bd"/>
</dbReference>
<dbReference type="Pfam" id="PF18074">
    <property type="entry name" value="PriA_C"/>
    <property type="match status" value="1"/>
</dbReference>
<dbReference type="GO" id="GO:0016887">
    <property type="term" value="F:ATP hydrolysis activity"/>
    <property type="evidence" value="ECO:0007669"/>
    <property type="project" value="RHEA"/>
</dbReference>
<feature type="binding site" evidence="12">
    <location>
        <position position="621"/>
    </location>
    <ligand>
        <name>Zn(2+)</name>
        <dbReference type="ChEBI" id="CHEBI:29105"/>
        <label>1</label>
    </ligand>
</feature>
<comment type="function">
    <text evidence="12">Initiates the restart of stalled replication forks, which reloads the replicative helicase on sites other than the origin of replication. Recognizes and binds to abandoned replication forks and remodels them to uncover a helicase loading site. Promotes assembly of the primosome at these replication forks.</text>
</comment>
<evidence type="ECO:0000256" key="6">
    <source>
        <dbReference type="ARBA" id="ARBA00022806"/>
    </source>
</evidence>
<evidence type="ECO:0000313" key="16">
    <source>
        <dbReference type="Proteomes" id="UP000321168"/>
    </source>
</evidence>
<gene>
    <name evidence="12 15" type="primary">priA</name>
    <name evidence="15" type="ORF">FRX97_07725</name>
</gene>
<dbReference type="GO" id="GO:0006269">
    <property type="term" value="P:DNA replication, synthesis of primer"/>
    <property type="evidence" value="ECO:0007669"/>
    <property type="project" value="UniProtKB-KW"/>
</dbReference>
<comment type="caution">
    <text evidence="15">The sequence shown here is derived from an EMBL/GenBank/DDBJ whole genome shotgun (WGS) entry which is preliminary data.</text>
</comment>
<evidence type="ECO:0000256" key="11">
    <source>
        <dbReference type="ARBA" id="ARBA00048988"/>
    </source>
</evidence>
<dbReference type="OrthoDB" id="9759544at2"/>
<dbReference type="AlphaFoldDB" id="A0A5C6V2B2"/>
<evidence type="ECO:0000256" key="10">
    <source>
        <dbReference type="ARBA" id="ARBA00023235"/>
    </source>
</evidence>
<feature type="domain" description="Helicase ATP-binding" evidence="13">
    <location>
        <begin position="347"/>
        <end position="515"/>
    </location>
</feature>
<dbReference type="EC" id="5.6.2.4" evidence="12"/>
<protein>
    <recommendedName>
        <fullName evidence="12">Replication restart protein PriA</fullName>
    </recommendedName>
    <alternativeName>
        <fullName evidence="12">ATP-dependent DNA helicase PriA</fullName>
        <ecNumber evidence="12">5.6.2.4</ecNumber>
    </alternativeName>
    <alternativeName>
        <fullName evidence="12">DNA 3'-5' helicase PriA</fullName>
    </alternativeName>
</protein>
<feature type="binding site" evidence="12">
    <location>
        <position position="605"/>
    </location>
    <ligand>
        <name>Zn(2+)</name>
        <dbReference type="ChEBI" id="CHEBI:29105"/>
        <label>2</label>
    </ligand>
</feature>
<dbReference type="SMART" id="SM00487">
    <property type="entry name" value="DEXDc"/>
    <property type="match status" value="1"/>
</dbReference>
<keyword evidence="6 12" id="KW-0347">Helicase</keyword>
<dbReference type="Pfam" id="PF00270">
    <property type="entry name" value="DEAD"/>
    <property type="match status" value="1"/>
</dbReference>
<organism evidence="15 16">
    <name type="scientific">Luteibaculum oceani</name>
    <dbReference type="NCBI Taxonomy" id="1294296"/>
    <lineage>
        <taxon>Bacteria</taxon>
        <taxon>Pseudomonadati</taxon>
        <taxon>Bacteroidota</taxon>
        <taxon>Flavobacteriia</taxon>
        <taxon>Flavobacteriales</taxon>
        <taxon>Luteibaculaceae</taxon>
        <taxon>Luteibaculum</taxon>
    </lineage>
</organism>
<dbReference type="InterPro" id="IPR005259">
    <property type="entry name" value="PriA"/>
</dbReference>
<dbReference type="CDD" id="cd18804">
    <property type="entry name" value="SF2_C_priA"/>
    <property type="match status" value="1"/>
</dbReference>
<evidence type="ECO:0000256" key="3">
    <source>
        <dbReference type="ARBA" id="ARBA00022723"/>
    </source>
</evidence>
<dbReference type="InterPro" id="IPR040498">
    <property type="entry name" value="PriA_CRR"/>
</dbReference>
<dbReference type="GO" id="GO:0006310">
    <property type="term" value="P:DNA recombination"/>
    <property type="evidence" value="ECO:0007669"/>
    <property type="project" value="InterPro"/>
</dbReference>
<keyword evidence="1 12" id="KW-0639">Primosome</keyword>
<comment type="subunit">
    <text evidence="12">Component of the replication restart primosome.</text>
</comment>
<dbReference type="GO" id="GO:0008270">
    <property type="term" value="F:zinc ion binding"/>
    <property type="evidence" value="ECO:0007669"/>
    <property type="project" value="UniProtKB-UniRule"/>
</dbReference>
<dbReference type="PANTHER" id="PTHR30580:SF0">
    <property type="entry name" value="PRIMOSOMAL PROTEIN N"/>
    <property type="match status" value="1"/>
</dbReference>
<feature type="domain" description="Helicase C-terminal" evidence="14">
    <location>
        <begin position="613"/>
        <end position="766"/>
    </location>
</feature>
<keyword evidence="9 12" id="KW-0238">DNA-binding</keyword>
<dbReference type="Pfam" id="PF00271">
    <property type="entry name" value="Helicase_C"/>
    <property type="match status" value="1"/>
</dbReference>
<dbReference type="GO" id="GO:1990077">
    <property type="term" value="C:primosome complex"/>
    <property type="evidence" value="ECO:0007669"/>
    <property type="project" value="UniProtKB-UniRule"/>
</dbReference>
<dbReference type="PANTHER" id="PTHR30580">
    <property type="entry name" value="PRIMOSOMAL PROTEIN N"/>
    <property type="match status" value="1"/>
</dbReference>
<comment type="similarity">
    <text evidence="12">Belongs to the helicase family. PriA subfamily.</text>
</comment>
<feature type="binding site" evidence="12">
    <location>
        <position position="618"/>
    </location>
    <ligand>
        <name>Zn(2+)</name>
        <dbReference type="ChEBI" id="CHEBI:29105"/>
        <label>1</label>
    </ligand>
</feature>
<dbReference type="GO" id="GO:0005524">
    <property type="term" value="F:ATP binding"/>
    <property type="evidence" value="ECO:0007669"/>
    <property type="project" value="UniProtKB-UniRule"/>
</dbReference>
<evidence type="ECO:0000259" key="14">
    <source>
        <dbReference type="PROSITE" id="PS51194"/>
    </source>
</evidence>
<dbReference type="GO" id="GO:0006270">
    <property type="term" value="P:DNA replication initiation"/>
    <property type="evidence" value="ECO:0007669"/>
    <property type="project" value="TreeGrafter"/>
</dbReference>
<keyword evidence="16" id="KW-1185">Reference proteome</keyword>
<dbReference type="Proteomes" id="UP000321168">
    <property type="component" value="Unassembled WGS sequence"/>
</dbReference>
<evidence type="ECO:0000256" key="12">
    <source>
        <dbReference type="HAMAP-Rule" id="MF_00983"/>
    </source>
</evidence>
<dbReference type="EMBL" id="VORB01000006">
    <property type="protein sequence ID" value="TXC78596.1"/>
    <property type="molecule type" value="Genomic_DNA"/>
</dbReference>
<accession>A0A5C6V2B2</accession>
<evidence type="ECO:0000256" key="2">
    <source>
        <dbReference type="ARBA" id="ARBA00022705"/>
    </source>
</evidence>
<keyword evidence="8 12" id="KW-0067">ATP-binding</keyword>
<dbReference type="InterPro" id="IPR001650">
    <property type="entry name" value="Helicase_C-like"/>
</dbReference>
<dbReference type="Pfam" id="PF17764">
    <property type="entry name" value="PriA_3primeBD"/>
    <property type="match status" value="1"/>
</dbReference>
<name>A0A5C6V2B2_9FLAO</name>
<keyword evidence="2 12" id="KW-0235">DNA replication</keyword>
<dbReference type="GO" id="GO:0043138">
    <property type="term" value="F:3'-5' DNA helicase activity"/>
    <property type="evidence" value="ECO:0007669"/>
    <property type="project" value="UniProtKB-EC"/>
</dbReference>
<dbReference type="PROSITE" id="PS51194">
    <property type="entry name" value="HELICASE_CTER"/>
    <property type="match status" value="1"/>
</dbReference>
<dbReference type="GO" id="GO:0003677">
    <property type="term" value="F:DNA binding"/>
    <property type="evidence" value="ECO:0007669"/>
    <property type="project" value="UniProtKB-UniRule"/>
</dbReference>
<dbReference type="CDD" id="cd17929">
    <property type="entry name" value="DEXHc_priA"/>
    <property type="match status" value="1"/>
</dbReference>
<reference evidence="15 16" key="1">
    <citation type="submission" date="2019-08" db="EMBL/GenBank/DDBJ databases">
        <title>Genome of Luteibaculum oceani JCM 18817.</title>
        <authorList>
            <person name="Bowman J.P."/>
        </authorList>
    </citation>
    <scope>NUCLEOTIDE SEQUENCE [LARGE SCALE GENOMIC DNA]</scope>
    <source>
        <strain evidence="15 16">JCM 18817</strain>
    </source>
</reference>
<feature type="binding site" evidence="12">
    <location>
        <position position="608"/>
    </location>
    <ligand>
        <name>Zn(2+)</name>
        <dbReference type="ChEBI" id="CHEBI:29105"/>
        <label>2</label>
    </ligand>
</feature>
<dbReference type="FunFam" id="3.40.50.300:FF:000489">
    <property type="entry name" value="Primosome assembly protein PriA"/>
    <property type="match status" value="1"/>
</dbReference>
<dbReference type="SMART" id="SM00490">
    <property type="entry name" value="HELICc"/>
    <property type="match status" value="1"/>
</dbReference>
<evidence type="ECO:0000256" key="1">
    <source>
        <dbReference type="ARBA" id="ARBA00022515"/>
    </source>
</evidence>
<evidence type="ECO:0000256" key="7">
    <source>
        <dbReference type="ARBA" id="ARBA00022833"/>
    </source>
</evidence>
<comment type="catalytic activity">
    <reaction evidence="11 12">
        <text>ATP + H2O = ADP + phosphate + H(+)</text>
        <dbReference type="Rhea" id="RHEA:13065"/>
        <dbReference type="ChEBI" id="CHEBI:15377"/>
        <dbReference type="ChEBI" id="CHEBI:15378"/>
        <dbReference type="ChEBI" id="CHEBI:30616"/>
        <dbReference type="ChEBI" id="CHEBI:43474"/>
        <dbReference type="ChEBI" id="CHEBI:456216"/>
        <dbReference type="EC" id="5.6.2.4"/>
    </reaction>
</comment>
<keyword evidence="10 12" id="KW-0413">Isomerase</keyword>
<evidence type="ECO:0000256" key="9">
    <source>
        <dbReference type="ARBA" id="ARBA00023125"/>
    </source>
</evidence>
<keyword evidence="5 12" id="KW-0378">Hydrolase</keyword>
<dbReference type="InterPro" id="IPR042115">
    <property type="entry name" value="PriA_3primeBD_sf"/>
</dbReference>
<dbReference type="GO" id="GO:0006302">
    <property type="term" value="P:double-strand break repair"/>
    <property type="evidence" value="ECO:0007669"/>
    <property type="project" value="InterPro"/>
</dbReference>
<dbReference type="InterPro" id="IPR011545">
    <property type="entry name" value="DEAD/DEAH_box_helicase_dom"/>
</dbReference>
<feature type="binding site" evidence="12">
    <location>
        <position position="581"/>
    </location>
    <ligand>
        <name>Zn(2+)</name>
        <dbReference type="ChEBI" id="CHEBI:29105"/>
        <label>1</label>
    </ligand>
</feature>
<dbReference type="Pfam" id="PF18319">
    <property type="entry name" value="Zn_ribbon_PriA"/>
    <property type="match status" value="1"/>
</dbReference>
<sequence length="871" mass="98556">MIKWTVEPFNKPIFRYFHCHFHSPTKVKLCFGCVKNSVLKCVFVPKKYELSSPMRETRFVDVILPLALPKLYTYRVPFECNDEVAIGKRVLVNFGASKIYSGLIGKIHGNPPEAYQAKYIEAVIDEYPVVTDLQLKFWDWICDYYLCYAGELLLASLPASLRLASETIVVPIDAGIGVYDKLTDAERVVFDALIENNRMALADIADLLQRKSVYPLVKSMLEKQVVGIEEEVHDRYKVLTKPFVSLAENFKSDAQLNEAFDLLKRAPKQQDALMKVLQLLGGNHQAKIPKSTIISADDSLNAAISSLQKRGILNIEYIPVDRVKGNEADGKVLNLSVAQNGALESIKEGFEQDKVTLLHGVTGSGKTEIYIRLIEETLKKGKQVLYLVPEIALTGQLTGRLEAYFGKQLRVYHSKFSNNERAEIWYKLLDGTEVKLVVGARSAMLMPFSNLGLVIVDEEHDGSYKQQNPAPRYQARDSAIMLAKMHNAKVLLGSATPAIESYFNAKKSKFHYVPLLERFGKAVLPNIELVDLKKATRDQQIQGEFSDRLLDAISDTINGGEQVILFQNRRGFSPRWLCTTCGWCPECKNCDITLTYHKYKHNLRCHYCGYLLNPPPKCLACGSPSLKMIGFGTEKIEEDLSMLLKDARVGRMDYDSTRGKNAYQQIIHDFETNKINVLVGTQMVTKGLDFDRVGLVGILSADQMLSFPDFRSNERSYQLMMQVAGRAGRREKPGKVLIQTYNTEHWLLQAIVNGNQDLVYQKETQDRREFLYPPYCRIVNITASHIDKHTVEGAAKELAKQLRVFLGARVLGPEYPPIARVRNKYRMEILVKLDGKVDLVKAKALIQSKSEELKLIKAFKSVRVILDVDPY</sequence>
<dbReference type="Gene3D" id="3.40.1440.60">
    <property type="entry name" value="PriA, 3(prime) DNA-binding domain"/>
    <property type="match status" value="1"/>
</dbReference>